<feature type="region of interest" description="Disordered" evidence="1">
    <location>
        <begin position="112"/>
        <end position="175"/>
    </location>
</feature>
<sequence>MGIKRVVEVLMHAPADLTPAERMVLVAIGENVRDDDPKRETWADFNAHVLAQRAGLNGQGSLKSALQRLAKRGLEVRIPLTSGKDGRALYAVPGKQCRYRFPTLAVGEVVTSPTTGQGEVTAPPGEVRTSPKGRSQPRQARSEPPPTPPPSTPPPSKEDEEPAAPSNLADRRQQQDDTLAAAAKFLEDLPDPWTIGPRTAAAMAPQLSETAQKQGWDLDADLAAKLTERPGGITSYPPVLRMRIADLPRRAKKTQPRATAPLPAWCGECADGNRVAAREARMRQIYDDNGNARPCPKCHPAQTSHAA</sequence>
<comment type="caution">
    <text evidence="2">The sequence shown here is derived from an EMBL/GenBank/DDBJ whole genome shotgun (WGS) entry which is preliminary data.</text>
</comment>
<evidence type="ECO:0000256" key="1">
    <source>
        <dbReference type="SAM" id="MobiDB-lite"/>
    </source>
</evidence>
<proteinExistence type="predicted"/>
<name>A0ABN3QM54_9ACTN</name>
<dbReference type="Proteomes" id="UP001501447">
    <property type="component" value="Unassembled WGS sequence"/>
</dbReference>
<evidence type="ECO:0000313" key="3">
    <source>
        <dbReference type="Proteomes" id="UP001501447"/>
    </source>
</evidence>
<feature type="compositionally biased region" description="Pro residues" evidence="1">
    <location>
        <begin position="143"/>
        <end position="155"/>
    </location>
</feature>
<reference evidence="2 3" key="1">
    <citation type="journal article" date="2019" name="Int. J. Syst. Evol. Microbiol.">
        <title>The Global Catalogue of Microorganisms (GCM) 10K type strain sequencing project: providing services to taxonomists for standard genome sequencing and annotation.</title>
        <authorList>
            <consortium name="The Broad Institute Genomics Platform"/>
            <consortium name="The Broad Institute Genome Sequencing Center for Infectious Disease"/>
            <person name="Wu L."/>
            <person name="Ma J."/>
        </authorList>
    </citation>
    <scope>NUCLEOTIDE SEQUENCE [LARGE SCALE GENOMIC DNA]</scope>
    <source>
        <strain evidence="2 3">JCM 16373</strain>
    </source>
</reference>
<dbReference type="EMBL" id="BAAARJ010000018">
    <property type="protein sequence ID" value="GAA2630003.1"/>
    <property type="molecule type" value="Genomic_DNA"/>
</dbReference>
<accession>A0ABN3QM54</accession>
<dbReference type="RefSeq" id="WP_344568971.1">
    <property type="nucleotide sequence ID" value="NZ_BAAARJ010000018.1"/>
</dbReference>
<evidence type="ECO:0000313" key="2">
    <source>
        <dbReference type="EMBL" id="GAA2630003.1"/>
    </source>
</evidence>
<feature type="region of interest" description="Disordered" evidence="1">
    <location>
        <begin position="285"/>
        <end position="307"/>
    </location>
</feature>
<organism evidence="2 3">
    <name type="scientific">Streptomyces axinellae</name>
    <dbReference type="NCBI Taxonomy" id="552788"/>
    <lineage>
        <taxon>Bacteria</taxon>
        <taxon>Bacillati</taxon>
        <taxon>Actinomycetota</taxon>
        <taxon>Actinomycetes</taxon>
        <taxon>Kitasatosporales</taxon>
        <taxon>Streptomycetaceae</taxon>
        <taxon>Streptomyces</taxon>
    </lineage>
</organism>
<keyword evidence="3" id="KW-1185">Reference proteome</keyword>
<gene>
    <name evidence="2" type="ORF">GCM10009863_51810</name>
</gene>
<protein>
    <submittedName>
        <fullName evidence="2">Uncharacterized protein</fullName>
    </submittedName>
</protein>